<protein>
    <submittedName>
        <fullName evidence="1">Uncharacterized protein</fullName>
    </submittedName>
</protein>
<gene>
    <name evidence="1" type="ORF">MUK42_35000</name>
</gene>
<accession>A0A9E7H2K4</accession>
<keyword evidence="2" id="KW-1185">Reference proteome</keyword>
<evidence type="ECO:0000313" key="2">
    <source>
        <dbReference type="Proteomes" id="UP001055439"/>
    </source>
</evidence>
<dbReference type="EMBL" id="CP097510">
    <property type="protein sequence ID" value="URE26339.1"/>
    <property type="molecule type" value="Genomic_DNA"/>
</dbReference>
<dbReference type="OrthoDB" id="10585446at2759"/>
<name>A0A9E7H2K4_9LILI</name>
<sequence length="90" mass="9997">MLSSHVQLLCQWEPHTKRHFEAVATLGRFLGAVDPLLPLVEGVKIKASGERAHSVSMKSDLQSHGINKTKQPVYELVCTPCDSMISWNVL</sequence>
<proteinExistence type="predicted"/>
<dbReference type="AlphaFoldDB" id="A0A9E7H2K4"/>
<dbReference type="EMBL" id="CP097510">
    <property type="protein sequence ID" value="URE26340.1"/>
    <property type="molecule type" value="Genomic_DNA"/>
</dbReference>
<evidence type="ECO:0000313" key="1">
    <source>
        <dbReference type="EMBL" id="URE26339.1"/>
    </source>
</evidence>
<organism evidence="1 2">
    <name type="scientific">Musa troglodytarum</name>
    <name type="common">fe'i banana</name>
    <dbReference type="NCBI Taxonomy" id="320322"/>
    <lineage>
        <taxon>Eukaryota</taxon>
        <taxon>Viridiplantae</taxon>
        <taxon>Streptophyta</taxon>
        <taxon>Embryophyta</taxon>
        <taxon>Tracheophyta</taxon>
        <taxon>Spermatophyta</taxon>
        <taxon>Magnoliopsida</taxon>
        <taxon>Liliopsida</taxon>
        <taxon>Zingiberales</taxon>
        <taxon>Musaceae</taxon>
        <taxon>Musa</taxon>
    </lineage>
</organism>
<reference evidence="1" key="1">
    <citation type="submission" date="2022-05" db="EMBL/GenBank/DDBJ databases">
        <title>The Musa troglodytarum L. genome provides insights into the mechanism of non-climacteric behaviour and enrichment of carotenoids.</title>
        <authorList>
            <person name="Wang J."/>
        </authorList>
    </citation>
    <scope>NUCLEOTIDE SEQUENCE</scope>
    <source>
        <tissue evidence="1">Leaf</tissue>
    </source>
</reference>
<dbReference type="Proteomes" id="UP001055439">
    <property type="component" value="Chromosome 8"/>
</dbReference>